<protein>
    <recommendedName>
        <fullName evidence="3">Lipoprotein</fullName>
    </recommendedName>
</protein>
<dbReference type="RefSeq" id="WP_311663868.1">
    <property type="nucleotide sequence ID" value="NZ_JAVRHT010000023.1"/>
</dbReference>
<keyword evidence="2" id="KW-1185">Reference proteome</keyword>
<dbReference type="EMBL" id="JAVRHT010000023">
    <property type="protein sequence ID" value="MDT0632191.1"/>
    <property type="molecule type" value="Genomic_DNA"/>
</dbReference>
<accession>A0ABU3BSB7</accession>
<reference evidence="1 2" key="1">
    <citation type="submission" date="2023-09" db="EMBL/GenBank/DDBJ databases">
        <authorList>
            <person name="Rey-Velasco X."/>
        </authorList>
    </citation>
    <scope>NUCLEOTIDE SEQUENCE [LARGE SCALE GENOMIC DNA]</scope>
    <source>
        <strain evidence="1 2">F394</strain>
    </source>
</reference>
<dbReference type="Proteomes" id="UP001267426">
    <property type="component" value="Unassembled WGS sequence"/>
</dbReference>
<organism evidence="1 2">
    <name type="scientific">Rubrivirga litoralis</name>
    <dbReference type="NCBI Taxonomy" id="3075598"/>
    <lineage>
        <taxon>Bacteria</taxon>
        <taxon>Pseudomonadati</taxon>
        <taxon>Rhodothermota</taxon>
        <taxon>Rhodothermia</taxon>
        <taxon>Rhodothermales</taxon>
        <taxon>Rubricoccaceae</taxon>
        <taxon>Rubrivirga</taxon>
    </lineage>
</organism>
<sequence>MFGTGGVGVVASPASHATPPMRALLLVFAVLVVGCDSSGDDLLPVEGGVLVSLAPLVLYDDLPVPEPIPPSAVIVRTVEEAYCVADELVVETSPTAEGLSIEVLDVRVSDQACPRIRVAADATLDLPDGVGDGFEIAVTGPRLPRDVYVLVLRGGAYRLEKDAAN</sequence>
<evidence type="ECO:0008006" key="3">
    <source>
        <dbReference type="Google" id="ProtNLM"/>
    </source>
</evidence>
<evidence type="ECO:0000313" key="1">
    <source>
        <dbReference type="EMBL" id="MDT0632191.1"/>
    </source>
</evidence>
<comment type="caution">
    <text evidence="1">The sequence shown here is derived from an EMBL/GenBank/DDBJ whole genome shotgun (WGS) entry which is preliminary data.</text>
</comment>
<gene>
    <name evidence="1" type="ORF">RM540_10585</name>
</gene>
<name>A0ABU3BSB7_9BACT</name>
<evidence type="ECO:0000313" key="2">
    <source>
        <dbReference type="Proteomes" id="UP001267426"/>
    </source>
</evidence>
<proteinExistence type="predicted"/>